<evidence type="ECO:0000256" key="13">
    <source>
        <dbReference type="ARBA" id="ARBA00023157"/>
    </source>
</evidence>
<evidence type="ECO:0000256" key="14">
    <source>
        <dbReference type="ARBA" id="ARBA00023180"/>
    </source>
</evidence>
<dbReference type="InterPro" id="IPR000863">
    <property type="entry name" value="Sulfotransferase_dom"/>
</dbReference>
<dbReference type="Pfam" id="PF25119">
    <property type="entry name" value="HSNSD_N"/>
    <property type="match status" value="1"/>
</dbReference>
<evidence type="ECO:0000256" key="12">
    <source>
        <dbReference type="ARBA" id="ARBA00023136"/>
    </source>
</evidence>
<evidence type="ECO:0000256" key="17">
    <source>
        <dbReference type="PIRSR" id="PIRSR637359-2"/>
    </source>
</evidence>
<dbReference type="EC" id="2.8.2.8" evidence="5"/>
<evidence type="ECO:0000256" key="15">
    <source>
        <dbReference type="ARBA" id="ARBA00023268"/>
    </source>
</evidence>
<dbReference type="InterPro" id="IPR021930">
    <property type="entry name" value="Heparan_SO4_deacetylase_dom"/>
</dbReference>
<evidence type="ECO:0000313" key="23">
    <source>
        <dbReference type="WBParaSite" id="TREG1_7670.1"/>
    </source>
</evidence>
<dbReference type="AlphaFoldDB" id="A0AA85KCN8"/>
<accession>A0AA85KCN8</accession>
<dbReference type="GO" id="GO:0000139">
    <property type="term" value="C:Golgi membrane"/>
    <property type="evidence" value="ECO:0007669"/>
    <property type="project" value="UniProtKB-SubCell"/>
</dbReference>
<dbReference type="WBParaSite" id="TREG1_7670.1">
    <property type="protein sequence ID" value="TREG1_7670.1"/>
    <property type="gene ID" value="TREG1_7670"/>
</dbReference>
<evidence type="ECO:0000256" key="11">
    <source>
        <dbReference type="ARBA" id="ARBA00023034"/>
    </source>
</evidence>
<keyword evidence="22" id="KW-1185">Reference proteome</keyword>
<evidence type="ECO:0000256" key="3">
    <source>
        <dbReference type="ARBA" id="ARBA00005093"/>
    </source>
</evidence>
<keyword evidence="7" id="KW-0812">Transmembrane</keyword>
<dbReference type="GO" id="GO:0019213">
    <property type="term" value="F:deacetylase activity"/>
    <property type="evidence" value="ECO:0007669"/>
    <property type="project" value="TreeGrafter"/>
</dbReference>
<evidence type="ECO:0000256" key="8">
    <source>
        <dbReference type="ARBA" id="ARBA00022801"/>
    </source>
</evidence>
<feature type="disulfide bond" evidence="18">
    <location>
        <begin position="915"/>
        <end position="937"/>
    </location>
</feature>
<comment type="pathway">
    <text evidence="3">Glycan metabolism; heparan sulfate biosynthesis.</text>
</comment>
<keyword evidence="11" id="KW-0333">Golgi apparatus</keyword>
<feature type="binding site" evidence="17">
    <location>
        <position position="799"/>
    </location>
    <ligand>
        <name>3'-phosphoadenylyl sulfate</name>
        <dbReference type="ChEBI" id="CHEBI:58339"/>
    </ligand>
</feature>
<reference evidence="22" key="1">
    <citation type="submission" date="2022-06" db="EMBL/GenBank/DDBJ databases">
        <authorList>
            <person name="Berger JAMES D."/>
            <person name="Berger JAMES D."/>
        </authorList>
    </citation>
    <scope>NUCLEOTIDE SEQUENCE [LARGE SCALE GENOMIC DNA]</scope>
</reference>
<organism evidence="22 23">
    <name type="scientific">Trichobilharzia regenti</name>
    <name type="common">Nasal bird schistosome</name>
    <dbReference type="NCBI Taxonomy" id="157069"/>
    <lineage>
        <taxon>Eukaryota</taxon>
        <taxon>Metazoa</taxon>
        <taxon>Spiralia</taxon>
        <taxon>Lophotrochozoa</taxon>
        <taxon>Platyhelminthes</taxon>
        <taxon>Trematoda</taxon>
        <taxon>Digenea</taxon>
        <taxon>Strigeidida</taxon>
        <taxon>Schistosomatoidea</taxon>
        <taxon>Schistosomatidae</taxon>
        <taxon>Trichobilharzia</taxon>
    </lineage>
</organism>
<evidence type="ECO:0000256" key="9">
    <source>
        <dbReference type="ARBA" id="ARBA00022968"/>
    </source>
</evidence>
<evidence type="ECO:0000256" key="2">
    <source>
        <dbReference type="ARBA" id="ARBA00004841"/>
    </source>
</evidence>
<keyword evidence="9" id="KW-0735">Signal-anchor</keyword>
<feature type="active site" description="For sulfotransferase activity" evidence="16">
    <location>
        <position position="698"/>
    </location>
</feature>
<dbReference type="GO" id="GO:0015016">
    <property type="term" value="F:heparan sulfate N-sulfotransferase activity"/>
    <property type="evidence" value="ECO:0007669"/>
    <property type="project" value="UniProtKB-EC"/>
</dbReference>
<dbReference type="Proteomes" id="UP000050795">
    <property type="component" value="Unassembled WGS sequence"/>
</dbReference>
<evidence type="ECO:0000256" key="5">
    <source>
        <dbReference type="ARBA" id="ARBA00012979"/>
    </source>
</evidence>
<evidence type="ECO:0000259" key="20">
    <source>
        <dbReference type="Pfam" id="PF12062"/>
    </source>
</evidence>
<evidence type="ECO:0000256" key="18">
    <source>
        <dbReference type="PIRSR" id="PIRSR637359-3"/>
    </source>
</evidence>
<keyword evidence="10" id="KW-1133">Transmembrane helix</keyword>
<evidence type="ECO:0000259" key="19">
    <source>
        <dbReference type="Pfam" id="PF00685"/>
    </source>
</evidence>
<dbReference type="InterPro" id="IPR027417">
    <property type="entry name" value="P-loop_NTPase"/>
</dbReference>
<evidence type="ECO:0000256" key="7">
    <source>
        <dbReference type="ARBA" id="ARBA00022692"/>
    </source>
</evidence>
<dbReference type="InterPro" id="IPR037359">
    <property type="entry name" value="NST/OST"/>
</dbReference>
<name>A0AA85KCN8_TRIRE</name>
<keyword evidence="8" id="KW-0378">Hydrolase</keyword>
<keyword evidence="13 18" id="KW-1015">Disulfide bond</keyword>
<keyword evidence="6" id="KW-0808">Transferase</keyword>
<comment type="similarity">
    <text evidence="4">Belongs to the sulfotransferase 1 family. NDST subfamily.</text>
</comment>
<evidence type="ECO:0000259" key="21">
    <source>
        <dbReference type="Pfam" id="PF25119"/>
    </source>
</evidence>
<proteinExistence type="inferred from homology"/>
<evidence type="ECO:0000256" key="10">
    <source>
        <dbReference type="ARBA" id="ARBA00022989"/>
    </source>
</evidence>
<feature type="domain" description="Heparan sulfate-N-deacetylase N-terminal" evidence="21">
    <location>
        <begin position="91"/>
        <end position="353"/>
    </location>
</feature>
<reference evidence="23" key="2">
    <citation type="submission" date="2023-11" db="UniProtKB">
        <authorList>
            <consortium name="WormBaseParasite"/>
        </authorList>
    </citation>
    <scope>IDENTIFICATION</scope>
</reference>
<sequence length="996" mass="116302">MHLKFRIRFLITVLLLLTILFLITWRFSGFPNQYISRVSLFEVEFGNLKPTLIKTKGYECHSHDIEVFQPQMSTYHKDDHQLKSCVDCKNSVVVFTFSKSSPTNRYLAYILKVLLIPYHVITINHVQANSISAFLKVLSHTERITMIIFENFAIYTNLPQGERSQVDIFCRKHNVGVIGFLFDGETFTTEAGTWSKVGELPLYIHRLEKPPQGLYTSKSSPLFRITRPNRMNPDILDIQEQIYGTQNITRTQHVCCMATLVPVSNNVQSYRTVAFTKTGEYFGPMSTYDSLPVNMKSCENSSTVSDNSTHSIFQSLVLEDVGLFDGIRRVLFAFRPGGIWISSLLLLDTIVYLSNGSFHASPPSSYPFTSKFEEIVSKMNQSTSPNEIDLLRWVLVDVDDVFVPNRHVYLTIDDINAMIKAQNYWRTFIPRFTFNMGFCGAFFSKSRWSDKIVYNHLLENRHKFWWFDHLWHHRRPHIMNKTCIQQDIERNRQFAKDHDIPVQAGYSISPRHSGVYPVYPDLYDAWRAVSNVNVTSTIHYPYVRPSDFRLGFRYKNIQVLPRQTCGIYAHTLHPEDIQGGMEELNEYILGGALFRTFLFNPVSIFMTHLVNYGNDRLALYVFNTVFEFISNWTNIKLVTSSPLELAEIYIERFKLYGVSELPLYSDPCRNVHLYELWPSHWPCGSNHLPNFIIIGPQKTGSTALLQFLLLHPELIANRFQHNSTFEELQFFSSDDIYSRGVHWYMNQFSNASMLPLSDVQRNERIVNDTYSTDEDVPLCDLKTRIHALMPKIKLIVLLRNPVDRAYSWYQHRLAHRDIAPQLLSFNDLMLYDMLKSIVSSIHHLWSRCTGPGNYEQHLLNWLNYFPASQILLLDADKFSQNPVPAMEIVQQFLSLRRQLDYSQYLHFNSKKGFYCTSPRMVQGQQQQRQQHRYHDSCLGQSKGRVYERLDREVLIPKLMNLHFSKANHKLYQLLQKQPVWYRMLSMNSKSLPVWIM</sequence>
<feature type="domain" description="Heparan sulphate-N-deacetylase deacetylase" evidence="20">
    <location>
        <begin position="392"/>
        <end position="594"/>
    </location>
</feature>
<feature type="binding site" evidence="17">
    <location>
        <begin position="942"/>
        <end position="946"/>
    </location>
    <ligand>
        <name>3'-phosphoadenylyl sulfate</name>
        <dbReference type="ChEBI" id="CHEBI:58339"/>
    </ligand>
</feature>
<evidence type="ECO:0000256" key="4">
    <source>
        <dbReference type="ARBA" id="ARBA00010420"/>
    </source>
</evidence>
<dbReference type="InterPro" id="IPR056793">
    <property type="entry name" value="HSNSD_N"/>
</dbReference>
<evidence type="ECO:0000256" key="6">
    <source>
        <dbReference type="ARBA" id="ARBA00022679"/>
    </source>
</evidence>
<evidence type="ECO:0000313" key="22">
    <source>
        <dbReference type="Proteomes" id="UP000050795"/>
    </source>
</evidence>
<feature type="binding site" evidence="17">
    <location>
        <position position="914"/>
    </location>
    <ligand>
        <name>3'-phosphoadenylyl sulfate</name>
        <dbReference type="ChEBI" id="CHEBI:58339"/>
    </ligand>
</feature>
<dbReference type="PANTHER" id="PTHR10605">
    <property type="entry name" value="HEPARAN SULFATE SULFOTRANSFERASE"/>
    <property type="match status" value="1"/>
</dbReference>
<dbReference type="GO" id="GO:0016787">
    <property type="term" value="F:hydrolase activity"/>
    <property type="evidence" value="ECO:0007669"/>
    <property type="project" value="UniProtKB-KW"/>
</dbReference>
<feature type="binding site" evidence="17">
    <location>
        <position position="807"/>
    </location>
    <ligand>
        <name>3'-phosphoadenylyl sulfate</name>
        <dbReference type="ChEBI" id="CHEBI:58339"/>
    </ligand>
</feature>
<dbReference type="PANTHER" id="PTHR10605:SF56">
    <property type="entry name" value="BIFUNCTIONAL HEPARAN SULFATE N-DEACETYLASE_N-SULFOTRANSFERASE"/>
    <property type="match status" value="1"/>
</dbReference>
<dbReference type="SUPFAM" id="SSF52540">
    <property type="entry name" value="P-loop containing nucleoside triphosphate hydrolases"/>
    <property type="match status" value="1"/>
</dbReference>
<keyword evidence="15" id="KW-0511">Multifunctional enzyme</keyword>
<dbReference type="Pfam" id="PF00685">
    <property type="entry name" value="Sulfotransfer_1"/>
    <property type="match status" value="1"/>
</dbReference>
<evidence type="ECO:0000256" key="1">
    <source>
        <dbReference type="ARBA" id="ARBA00004323"/>
    </source>
</evidence>
<dbReference type="Pfam" id="PF12062">
    <property type="entry name" value="HSNSD-CE"/>
    <property type="match status" value="1"/>
</dbReference>
<comment type="pathway">
    <text evidence="2">Glycan metabolism; heparin biosynthesis.</text>
</comment>
<keyword evidence="14" id="KW-0325">Glycoprotein</keyword>
<feature type="domain" description="Sulfotransferase" evidence="19">
    <location>
        <begin position="689"/>
        <end position="947"/>
    </location>
</feature>
<evidence type="ECO:0000256" key="16">
    <source>
        <dbReference type="PIRSR" id="PIRSR637359-1"/>
    </source>
</evidence>
<keyword evidence="12" id="KW-0472">Membrane</keyword>
<protein>
    <recommendedName>
        <fullName evidence="5">[heparan sulfate]-glucosamine N-sulfotransferase</fullName>
        <ecNumber evidence="5">2.8.2.8</ecNumber>
    </recommendedName>
</protein>
<dbReference type="Gene3D" id="3.40.50.300">
    <property type="entry name" value="P-loop containing nucleotide triphosphate hydrolases"/>
    <property type="match status" value="1"/>
</dbReference>
<comment type="subcellular location">
    <subcellularLocation>
        <location evidence="1">Golgi apparatus membrane</location>
        <topology evidence="1">Single-pass type II membrane protein</topology>
    </subcellularLocation>
</comment>